<keyword evidence="2" id="KW-1185">Reference proteome</keyword>
<sequence length="91" mass="10093">MPSLTPQKMTAGTFDELEGVESLSYPPYSPDAAPSDYGSVPLNGAFFIDPDSTHLIPLKRHVTSFLIQSPWNGDFEQIQRTPARQNKRNGD</sequence>
<dbReference type="Proteomes" id="UP001196413">
    <property type="component" value="Unassembled WGS sequence"/>
</dbReference>
<evidence type="ECO:0000313" key="1">
    <source>
        <dbReference type="EMBL" id="KAJ1361583.1"/>
    </source>
</evidence>
<reference evidence="1" key="1">
    <citation type="submission" date="2021-06" db="EMBL/GenBank/DDBJ databases">
        <title>Parelaphostrongylus tenuis whole genome reference sequence.</title>
        <authorList>
            <person name="Garwood T.J."/>
            <person name="Larsen P.A."/>
            <person name="Fountain-Jones N.M."/>
            <person name="Garbe J.R."/>
            <person name="Macchietto M.G."/>
            <person name="Kania S.A."/>
            <person name="Gerhold R.W."/>
            <person name="Richards J.E."/>
            <person name="Wolf T.M."/>
        </authorList>
    </citation>
    <scope>NUCLEOTIDE SEQUENCE</scope>
    <source>
        <strain evidence="1">MNPRO001-30</strain>
        <tissue evidence="1">Meninges</tissue>
    </source>
</reference>
<accession>A0AAD5MRW1</accession>
<evidence type="ECO:0000313" key="2">
    <source>
        <dbReference type="Proteomes" id="UP001196413"/>
    </source>
</evidence>
<name>A0AAD5MRW1_PARTN</name>
<comment type="caution">
    <text evidence="1">The sequence shown here is derived from an EMBL/GenBank/DDBJ whole genome shotgun (WGS) entry which is preliminary data.</text>
</comment>
<dbReference type="EMBL" id="JAHQIW010004227">
    <property type="protein sequence ID" value="KAJ1361583.1"/>
    <property type="molecule type" value="Genomic_DNA"/>
</dbReference>
<protein>
    <submittedName>
        <fullName evidence="1">Uncharacterized protein</fullName>
    </submittedName>
</protein>
<proteinExistence type="predicted"/>
<dbReference type="AlphaFoldDB" id="A0AAD5MRW1"/>
<organism evidence="1 2">
    <name type="scientific">Parelaphostrongylus tenuis</name>
    <name type="common">Meningeal worm</name>
    <dbReference type="NCBI Taxonomy" id="148309"/>
    <lineage>
        <taxon>Eukaryota</taxon>
        <taxon>Metazoa</taxon>
        <taxon>Ecdysozoa</taxon>
        <taxon>Nematoda</taxon>
        <taxon>Chromadorea</taxon>
        <taxon>Rhabditida</taxon>
        <taxon>Rhabditina</taxon>
        <taxon>Rhabditomorpha</taxon>
        <taxon>Strongyloidea</taxon>
        <taxon>Metastrongylidae</taxon>
        <taxon>Parelaphostrongylus</taxon>
    </lineage>
</organism>
<gene>
    <name evidence="1" type="ORF">KIN20_020866</name>
</gene>